<name>A0A915JVW9_ROMCU</name>
<dbReference type="AlphaFoldDB" id="A0A915JVW9"/>
<organism evidence="1 2">
    <name type="scientific">Romanomermis culicivorax</name>
    <name type="common">Nematode worm</name>
    <dbReference type="NCBI Taxonomy" id="13658"/>
    <lineage>
        <taxon>Eukaryota</taxon>
        <taxon>Metazoa</taxon>
        <taxon>Ecdysozoa</taxon>
        <taxon>Nematoda</taxon>
        <taxon>Enoplea</taxon>
        <taxon>Dorylaimia</taxon>
        <taxon>Mermithida</taxon>
        <taxon>Mermithoidea</taxon>
        <taxon>Mermithidae</taxon>
        <taxon>Romanomermis</taxon>
    </lineage>
</organism>
<evidence type="ECO:0000313" key="2">
    <source>
        <dbReference type="WBParaSite" id="nRc.2.0.1.t30560-RA"/>
    </source>
</evidence>
<evidence type="ECO:0000313" key="1">
    <source>
        <dbReference type="Proteomes" id="UP000887565"/>
    </source>
</evidence>
<dbReference type="WBParaSite" id="nRc.2.0.1.t30560-RA">
    <property type="protein sequence ID" value="nRc.2.0.1.t30560-RA"/>
    <property type="gene ID" value="nRc.2.0.1.g30560"/>
</dbReference>
<sequence>MILRRKVFGIKVLNKLKQTLKQDAENEKKKYKEIWFRMLSKSFELCPLQSYGLVQSKEEWVGYSVVDNITINRVYSIQILTMTLFSQAIVNEFEPIISSLSEQLELTRSSQQNLRQQIDSLTTSEAY</sequence>
<dbReference type="Proteomes" id="UP000887565">
    <property type="component" value="Unplaced"/>
</dbReference>
<keyword evidence="1" id="KW-1185">Reference proteome</keyword>
<protein>
    <submittedName>
        <fullName evidence="2">Uncharacterized protein</fullName>
    </submittedName>
</protein>
<proteinExistence type="predicted"/>
<reference evidence="2" key="1">
    <citation type="submission" date="2022-11" db="UniProtKB">
        <authorList>
            <consortium name="WormBaseParasite"/>
        </authorList>
    </citation>
    <scope>IDENTIFICATION</scope>
</reference>
<accession>A0A915JVW9</accession>